<sequence>CKPLSELQKTLHRVENKIKTSEKCNKLNSSELYNLAQDLCKPLQAIRTELSLAQHEIELDQYGHLSLMSDSLQDANPDSASSIVLQSLDQVYKSVLTCTEFVLSKSLNESSYIRFLLFALNELIIPFNQLDLSIKRTEELFLRDISKLSEPTMGIQAVKSSASDLLDALSELQHHQTSSLSPTETAVIEVLCTMAEPLTQVEDGLNRIIENIHEKDKQSLNINMLKTLAEPFKCLQKSLINISQKLDSPNISQEIFLEVRQPIQELQRSILIIQDQVSFEYGDEPATIESNIVTLQSLIQPLNALKKQFSEIDGLMTDTTRTSSYSKENKNLHSIIKVNHELQLKISSIMIQENYLSKHSLDSLDMFPIFQDMSGLLKDFENALKRVNLICQNEAKPDLLFYNKLSESVNSFRSEVINFQNRLVLASNKAIKDVHHPVHSLKKGTETFLTNLSSNADTFMNCKLDELSIVSGYSTFCENCSTTFCDLLEYLLKMENISGDELSLQEEFSRGTTNISSASFSDTIKDVNTIVDDITGTRVSLESANIPFVPSSALLKVTQELKTFCESLKTAEESLLESTLLKASSSSSSKEEEKRALVSAFNTMKVQLGKIENYLTENQEALESVNNLKYTLEVIQEHLTFGEEVSEVYILQNLSGPLKTFKDTISKDSAVTLSEVKESESISLCLERFEKSASDLELGLMKLEHALLNSTGDFSSLKNVDIDVIAHPIEELVQYINNIEANQTSRDVSESVAEQSSLTMLKTLALPIQEIQEGVLQIQEQIILESSGNGISGKSCAGILYEIARPIRELRSGVALIQEQIIMEADVEPFSEETRASSLKTLAEPVEELKKVLTSIIEQQTLLLEPDLQSLSENISVLKTIAKPIKELQNKLASIEINQIMEGSVESFSARENLLMLAKPIHILQESIALVENQIALETLGDDISAQTNISLLKMVAKPLQEVAKGIAIITEQQFVEDINSEENITLSDFSTLANITDISMASGVLNVNENVVLEQGVSFAADIPDFKLAKTVREKQLDIAVIEQQQHLVDVADTSESNLKVGLENISHGNILSVVEDVCSPLVAIQQTVSQVESLSTEETEKLQLAEVKDVSCNVAMQAEIQELITPACNFTTEKPQFESGIIKETSFNTAVQVEAQEALLEGKTLTCSEENIQTASAKEEFEPAYCVQGELQQSLADIESLETEEDTLKSISIEESSFRHEPLVTIQQVLSGVKSFSPSPETSHVAEIKNDVKSAIQHEAQLILSSEDNLKSLKQSSTFASEEETTPQVAIEAQVQQYVTHVDELKSNINKSDHASLKEPVLEEAVQVEYQQILSNVDSLTSDSGIARHSQAATIEEGFCQLPVQSQILEFISAAEEIQDIKEELRAKINNEPLYGEAVQQEIQEILTIAESIQSVKEALQAVCVDEPALYSATQSKVSEILLAHESIQNLTQILEEKHTEELKKCEGIHVELEQIMSTAQSLENLRQTISSDIEAHQEVSTNKSLEDSKSTQIEIKQEATFEPDKSITKLIPNLVASKEAVIKEQELFGADTLINKSISTEETLPQFAIQTEVNEFICLANDIKNTTEAIKANISTEPTKWIAQQELQQIFSIAEEIQSVNEALQIASVNKQALSLATQLEIQQVLNACESLKAVEKAIKVKPRKEIDVKIAIQSELQQILGSAEVVQNIKKALSASITHVEPLLGKAQVDTQQVLLSSSNLQDTDDSQVKIIKEDLSKVETILEVKRDISLQETVDKENVTPVIGGEANSEISKLLAVQETLINDTSLISTEKASKREKSSDLVSMDKKDEDTLIYEKGNVLTGKADLDIICKTDSKLEIEAVFSTEQNKSMEVLQSADEAFTSSGPPLATGEASKDKSKLLEIEETILSNASSISRENILESCSSSNGASVDKEHENKFNQRDSFSSK</sequence>
<feature type="compositionally biased region" description="Basic and acidic residues" evidence="1">
    <location>
        <begin position="1916"/>
        <end position="1926"/>
    </location>
</feature>
<protein>
    <submittedName>
        <fullName evidence="2">Uncharacterized protein</fullName>
    </submittedName>
</protein>
<organism evidence="2">
    <name type="scientific">Graphocephala atropunctata</name>
    <dbReference type="NCBI Taxonomy" id="36148"/>
    <lineage>
        <taxon>Eukaryota</taxon>
        <taxon>Metazoa</taxon>
        <taxon>Ecdysozoa</taxon>
        <taxon>Arthropoda</taxon>
        <taxon>Hexapoda</taxon>
        <taxon>Insecta</taxon>
        <taxon>Pterygota</taxon>
        <taxon>Neoptera</taxon>
        <taxon>Paraneoptera</taxon>
        <taxon>Hemiptera</taxon>
        <taxon>Auchenorrhyncha</taxon>
        <taxon>Membracoidea</taxon>
        <taxon>Cicadellidae</taxon>
        <taxon>Cicadellinae</taxon>
        <taxon>Cicadellini</taxon>
        <taxon>Graphocephala</taxon>
    </lineage>
</organism>
<reference evidence="2" key="1">
    <citation type="submission" date="2015-11" db="EMBL/GenBank/DDBJ databases">
        <title>De novo transcriptome assembly of four potential Pierce s Disease insect vectors from Arizona vineyards.</title>
        <authorList>
            <person name="Tassone E.E."/>
        </authorList>
    </citation>
    <scope>NUCLEOTIDE SEQUENCE</scope>
</reference>
<accession>A0A1B6KR75</accession>
<feature type="non-terminal residue" evidence="2">
    <location>
        <position position="1933"/>
    </location>
</feature>
<dbReference type="EMBL" id="GEBQ01026021">
    <property type="protein sequence ID" value="JAT13956.1"/>
    <property type="molecule type" value="Transcribed_RNA"/>
</dbReference>
<name>A0A1B6KR75_9HEMI</name>
<gene>
    <name evidence="2" type="ORF">g.43836</name>
</gene>
<feature type="non-terminal residue" evidence="2">
    <location>
        <position position="1"/>
    </location>
</feature>
<proteinExistence type="predicted"/>
<evidence type="ECO:0000313" key="2">
    <source>
        <dbReference type="EMBL" id="JAT13956.1"/>
    </source>
</evidence>
<evidence type="ECO:0000256" key="1">
    <source>
        <dbReference type="SAM" id="MobiDB-lite"/>
    </source>
</evidence>
<feature type="region of interest" description="Disordered" evidence="1">
    <location>
        <begin position="1908"/>
        <end position="1933"/>
    </location>
</feature>